<dbReference type="InterPro" id="IPR047952">
    <property type="entry name" value="Transpos_IS4"/>
</dbReference>
<keyword evidence="7" id="KW-1185">Reference proteome</keyword>
<evidence type="ECO:0000256" key="3">
    <source>
        <dbReference type="ARBA" id="ARBA00023125"/>
    </source>
</evidence>
<comment type="caution">
    <text evidence="6">The sequence shown here is derived from an EMBL/GenBank/DDBJ whole genome shotgun (WGS) entry which is preliminary data.</text>
</comment>
<dbReference type="Pfam" id="PF01609">
    <property type="entry name" value="DDE_Tnp_1"/>
    <property type="match status" value="1"/>
</dbReference>
<reference evidence="6 7" key="1">
    <citation type="submission" date="2018-08" db="EMBL/GenBank/DDBJ databases">
        <title>A genome reference for cultivated species of the human gut microbiota.</title>
        <authorList>
            <person name="Zou Y."/>
            <person name="Xue W."/>
            <person name="Luo G."/>
        </authorList>
    </citation>
    <scope>NUCLEOTIDE SEQUENCE [LARGE SCALE GENOMIC DNA]</scope>
    <source>
        <strain evidence="6 7">AM07-24</strain>
    </source>
</reference>
<dbReference type="RefSeq" id="WP_118336762.1">
    <property type="nucleotide sequence ID" value="NZ_AP025567.1"/>
</dbReference>
<dbReference type="EMBL" id="QRMS01000016">
    <property type="protein sequence ID" value="RHJ82504.1"/>
    <property type="molecule type" value="Genomic_DNA"/>
</dbReference>
<evidence type="ECO:0000313" key="7">
    <source>
        <dbReference type="Proteomes" id="UP000284841"/>
    </source>
</evidence>
<proteinExistence type="inferred from homology"/>
<dbReference type="AlphaFoldDB" id="A0A415DS86"/>
<dbReference type="InterPro" id="IPR002559">
    <property type="entry name" value="Transposase_11"/>
</dbReference>
<keyword evidence="3" id="KW-0238">DNA-binding</keyword>
<dbReference type="NCBIfam" id="NF033592">
    <property type="entry name" value="transpos_IS4_1"/>
    <property type="match status" value="1"/>
</dbReference>
<dbReference type="PANTHER" id="PTHR33258">
    <property type="entry name" value="TRANSPOSASE INSL FOR INSERTION SEQUENCE ELEMENT IS186A-RELATED"/>
    <property type="match status" value="1"/>
</dbReference>
<dbReference type="InterPro" id="IPR012337">
    <property type="entry name" value="RNaseH-like_sf"/>
</dbReference>
<keyword evidence="2" id="KW-0815">Transposition</keyword>
<evidence type="ECO:0000256" key="2">
    <source>
        <dbReference type="ARBA" id="ARBA00022578"/>
    </source>
</evidence>
<feature type="domain" description="Transposase IS4-like" evidence="5">
    <location>
        <begin position="105"/>
        <end position="360"/>
    </location>
</feature>
<sequence length="440" mass="51075">MKIDSIYQKIGSCIKQIAASKENHVHCPAKDFTRSRKISFSDCMMSVVCMHGGTPFSEILEYFPRNMDVPTVSAYLQQRAKIKQSAFEELFNATITLHQEAKSYQGYRLLAADGSDVQIPTNPNDTDTFFPGTNGQKPYNLVHLNALYDILSNTYQDAVVQDRLKFAEHEALNQMVDRSRITRAILTADRGYESYNIMAHLQEKRWLYLIRVRDIDKGGIISRLDLPGDEEFDLDIDLQMTRKASKKTKELFEDRNHYRYIPPNSRLDYLPLRSEYTQDAAFYRIPFRVVRFKITHGQYETVVTNLSASEFPALELKKLYAMRWGIETSFRTLKYNVGMIYFHSVRKDLVLQELFSRLAFFNIVAVVSEGLCSTHSSRKYPYKVNAAKAVLICRKLFLNQISPHSAYRLLLKSVIPIRKDRSFERKSHSRIAINFIYRIS</sequence>
<dbReference type="OrthoDB" id="9794050at2"/>
<dbReference type="GO" id="GO:0006313">
    <property type="term" value="P:DNA transposition"/>
    <property type="evidence" value="ECO:0007669"/>
    <property type="project" value="InterPro"/>
</dbReference>
<organism evidence="6 7">
    <name type="scientific">Emergencia timonensis</name>
    <dbReference type="NCBI Taxonomy" id="1776384"/>
    <lineage>
        <taxon>Bacteria</taxon>
        <taxon>Bacillati</taxon>
        <taxon>Bacillota</taxon>
        <taxon>Clostridia</taxon>
        <taxon>Peptostreptococcales</taxon>
        <taxon>Anaerovoracaceae</taxon>
        <taxon>Emergencia</taxon>
    </lineage>
</organism>
<evidence type="ECO:0000256" key="4">
    <source>
        <dbReference type="ARBA" id="ARBA00023172"/>
    </source>
</evidence>
<comment type="similarity">
    <text evidence="1">Belongs to the transposase 11 family.</text>
</comment>
<dbReference type="GO" id="GO:0003677">
    <property type="term" value="F:DNA binding"/>
    <property type="evidence" value="ECO:0007669"/>
    <property type="project" value="UniProtKB-KW"/>
</dbReference>
<dbReference type="Gene3D" id="3.90.350.10">
    <property type="entry name" value="Transposase Inhibitor Protein From Tn5, Chain A, domain 1"/>
    <property type="match status" value="1"/>
</dbReference>
<gene>
    <name evidence="6" type="ORF">DW099_19775</name>
</gene>
<dbReference type="STRING" id="1776384.GCA_900086585_00528"/>
<protein>
    <submittedName>
        <fullName evidence="6">IS4 family transposase</fullName>
    </submittedName>
</protein>
<name>A0A415DS86_9FIRM</name>
<evidence type="ECO:0000313" key="6">
    <source>
        <dbReference type="EMBL" id="RHJ82504.1"/>
    </source>
</evidence>
<evidence type="ECO:0000256" key="1">
    <source>
        <dbReference type="ARBA" id="ARBA00010075"/>
    </source>
</evidence>
<accession>A0A415DS86</accession>
<keyword evidence="4" id="KW-0233">DNA recombination</keyword>
<dbReference type="SUPFAM" id="SSF53098">
    <property type="entry name" value="Ribonuclease H-like"/>
    <property type="match status" value="1"/>
</dbReference>
<evidence type="ECO:0000259" key="5">
    <source>
        <dbReference type="Pfam" id="PF01609"/>
    </source>
</evidence>
<dbReference type="Proteomes" id="UP000284841">
    <property type="component" value="Unassembled WGS sequence"/>
</dbReference>
<dbReference type="PANTHER" id="PTHR33258:SF1">
    <property type="entry name" value="TRANSPOSASE INSL FOR INSERTION SEQUENCE ELEMENT IS186A-RELATED"/>
    <property type="match status" value="1"/>
</dbReference>
<dbReference type="GO" id="GO:0004803">
    <property type="term" value="F:transposase activity"/>
    <property type="evidence" value="ECO:0007669"/>
    <property type="project" value="InterPro"/>
</dbReference>